<feature type="domain" description="RRN6 beta-propeller" evidence="2">
    <location>
        <begin position="151"/>
        <end position="502"/>
    </location>
</feature>
<evidence type="ECO:0000259" key="3">
    <source>
        <dbReference type="Pfam" id="PF20639"/>
    </source>
</evidence>
<feature type="domain" description="RRN6 helical bundle" evidence="4">
    <location>
        <begin position="595"/>
        <end position="762"/>
    </location>
</feature>
<keyword evidence="6" id="KW-1185">Reference proteome</keyword>
<dbReference type="Pfam" id="PF10214">
    <property type="entry name" value="Rrn6_beta-prop"/>
    <property type="match status" value="1"/>
</dbReference>
<feature type="region of interest" description="Disordered" evidence="1">
    <location>
        <begin position="776"/>
        <end position="824"/>
    </location>
</feature>
<dbReference type="InterPro" id="IPR048535">
    <property type="entry name" value="RRN6_beta-prop"/>
</dbReference>
<dbReference type="PANTHER" id="PTHR28221">
    <property type="entry name" value="RNA POLYMERASE I-SPECIFIC TRANSCRIPTION INITIATION FACTOR RRN6"/>
    <property type="match status" value="1"/>
</dbReference>
<dbReference type="Pfam" id="PF20639">
    <property type="entry name" value="Rrn6_K-rich"/>
    <property type="match status" value="1"/>
</dbReference>
<name>A0A0D2DZF2_9EURO</name>
<sequence length="993" mass="109976">MADARRTRHHTHETNALSYGHLGTATYDEHSHGWTFLRRLQGESDANRDEQDELQHGLPCFQLVDERTLGCQAEMSNGSSPAGQRLTNGGGSQSTFLKNVADAAFALTEFPTSTSISEVQEDRTNEKVSLASALALGHARPPLESGPGNNDPTTLILAVAAESHRQTLHLLGFEACQVAVRNDAGLRDLCTLPSVTKQVVGHWSESADRILQVSSANQAKGTQFLVVKPSGTTILRPRSADPARDLLASESTVVSADILIDACPVVTIPTSRTGGSRHVHAAFNPRDENLVAIVDSSGRWSVWKLTGRKAGSTRILYEAHLQSSNNLINTGQESPFTPDTLHRDGWHQVCWFIGTPGRRERLLVCSRRTAAVFDQEGQSLGQIDMRLGPTSDRNMILDVKNSQRRGDHLFILTTSRLMIFSSTKGTWKERDPIEALELACSWNHFRDRADPRLRMSIVEFSTDSVVLVYSTSSQIAVTYRFGYESLNSKVISLQDPSTFELPRQLTKRIKDVCDIALCPVNFSVQNQPTNAVGYGLVKLIACTNNGELIEGIYKHGLSQFSDAQEPPKSLPVLALHRASASTQRSSKYVTTSDLDDFIVPDVTEAGLTIVPADTTQKVANDLSSVTIHSRSWRRLLDHPVIKDRKNEDVPFGICLQQAVELFEQMQGEVEANCVRLIADLVDRYQVLDVEDDSQHMESWHDMLLPRNDLATEFVAFPALPDKSQYHLISYYNDLVNTYVESLPDQLTDRHRVNRERLVRQVVGPAIFGTLMLKPRRPIEPVDTPQPRSASMAQAAGTCPSPALDSDDQEQSQSSALETSVSNGEPAVERLRQYTAFTRQVPPLLLDRNTSLSAVLDHLPVSIEEDPADYSYQQTNQRLKLVLEQVASESLDPKQRDKALKSAARLRRKLEKKLLMSQEVMLQRTLLPSIRTGTELSKLPEREVQSSQAAAPGLGHFSSQEPNTVPGLTMTQPERGAFGTREAAKKGKKRRAGF</sequence>
<gene>
    <name evidence="5" type="ORF">PV04_06732</name>
</gene>
<dbReference type="PANTHER" id="PTHR28221:SF2">
    <property type="entry name" value="RNA POLYMERASE I-SPECIFIC TRANSCRIPTION INITIATION FACTOR RRN6"/>
    <property type="match status" value="1"/>
</dbReference>
<evidence type="ECO:0000259" key="2">
    <source>
        <dbReference type="Pfam" id="PF10214"/>
    </source>
</evidence>
<dbReference type="STRING" id="5601.A0A0D2DZF2"/>
<protein>
    <recommendedName>
        <fullName evidence="7">RNA polymerase I-specific transcription initiation factor RRN6-like protein</fullName>
    </recommendedName>
</protein>
<dbReference type="EMBL" id="KN846959">
    <property type="protein sequence ID" value="KIW67487.1"/>
    <property type="molecule type" value="Genomic_DNA"/>
</dbReference>
<dbReference type="InterPro" id="IPR048537">
    <property type="entry name" value="RRN6_HB"/>
</dbReference>
<feature type="domain" description="RRN6 K-rich C-terminal" evidence="3">
    <location>
        <begin position="853"/>
        <end position="993"/>
    </location>
</feature>
<evidence type="ECO:0008006" key="7">
    <source>
        <dbReference type="Google" id="ProtNLM"/>
    </source>
</evidence>
<dbReference type="GO" id="GO:0042790">
    <property type="term" value="P:nucleolar large rRNA transcription by RNA polymerase I"/>
    <property type="evidence" value="ECO:0007669"/>
    <property type="project" value="TreeGrafter"/>
</dbReference>
<dbReference type="HOGENOM" id="CLU_296124_0_0_1"/>
<dbReference type="Proteomes" id="UP000054266">
    <property type="component" value="Unassembled WGS sequence"/>
</dbReference>
<dbReference type="GO" id="GO:0001163">
    <property type="term" value="F:RNA polymerase I transcription regulatory region sequence-specific DNA binding"/>
    <property type="evidence" value="ECO:0007669"/>
    <property type="project" value="TreeGrafter"/>
</dbReference>
<dbReference type="GO" id="GO:0070860">
    <property type="term" value="C:RNA polymerase I core factor complex"/>
    <property type="evidence" value="ECO:0007669"/>
    <property type="project" value="TreeGrafter"/>
</dbReference>
<evidence type="ECO:0000259" key="4">
    <source>
        <dbReference type="Pfam" id="PF20640"/>
    </source>
</evidence>
<reference evidence="5 6" key="1">
    <citation type="submission" date="2015-01" db="EMBL/GenBank/DDBJ databases">
        <title>The Genome Sequence of Capronia semiimmersa CBS27337.</title>
        <authorList>
            <consortium name="The Broad Institute Genomics Platform"/>
            <person name="Cuomo C."/>
            <person name="de Hoog S."/>
            <person name="Gorbushina A."/>
            <person name="Stielow B."/>
            <person name="Teixiera M."/>
            <person name="Abouelleil A."/>
            <person name="Chapman S.B."/>
            <person name="Priest M."/>
            <person name="Young S.K."/>
            <person name="Wortman J."/>
            <person name="Nusbaum C."/>
            <person name="Birren B."/>
        </authorList>
    </citation>
    <scope>NUCLEOTIDE SEQUENCE [LARGE SCALE GENOMIC DNA]</scope>
    <source>
        <strain evidence="5 6">CBS 27337</strain>
    </source>
</reference>
<organism evidence="5 6">
    <name type="scientific">Phialophora macrospora</name>
    <dbReference type="NCBI Taxonomy" id="1851006"/>
    <lineage>
        <taxon>Eukaryota</taxon>
        <taxon>Fungi</taxon>
        <taxon>Dikarya</taxon>
        <taxon>Ascomycota</taxon>
        <taxon>Pezizomycotina</taxon>
        <taxon>Eurotiomycetes</taxon>
        <taxon>Chaetothyriomycetidae</taxon>
        <taxon>Chaetothyriales</taxon>
        <taxon>Herpotrichiellaceae</taxon>
        <taxon>Phialophora</taxon>
    </lineage>
</organism>
<dbReference type="InterPro" id="IPR019350">
    <property type="entry name" value="RNA_pol_I-sp_TIF_RRN6-like"/>
</dbReference>
<proteinExistence type="predicted"/>
<dbReference type="GO" id="GO:0001179">
    <property type="term" value="F:RNA polymerase I general transcription initiation factor binding"/>
    <property type="evidence" value="ECO:0007669"/>
    <property type="project" value="TreeGrafter"/>
</dbReference>
<evidence type="ECO:0000313" key="6">
    <source>
        <dbReference type="Proteomes" id="UP000054266"/>
    </source>
</evidence>
<dbReference type="InterPro" id="IPR048536">
    <property type="entry name" value="Rrn6_K-rich"/>
</dbReference>
<dbReference type="Pfam" id="PF20640">
    <property type="entry name" value="Rrn6_HB"/>
    <property type="match status" value="1"/>
</dbReference>
<dbReference type="AlphaFoldDB" id="A0A0D2DZF2"/>
<evidence type="ECO:0000256" key="1">
    <source>
        <dbReference type="SAM" id="MobiDB-lite"/>
    </source>
</evidence>
<dbReference type="InterPro" id="IPR036322">
    <property type="entry name" value="WD40_repeat_dom_sf"/>
</dbReference>
<evidence type="ECO:0000313" key="5">
    <source>
        <dbReference type="EMBL" id="KIW67487.1"/>
    </source>
</evidence>
<dbReference type="SUPFAM" id="SSF50978">
    <property type="entry name" value="WD40 repeat-like"/>
    <property type="match status" value="1"/>
</dbReference>
<accession>A0A0D2DZF2</accession>
<feature type="region of interest" description="Disordered" evidence="1">
    <location>
        <begin position="936"/>
        <end position="993"/>
    </location>
</feature>